<geneLocation type="plasmid" evidence="1 2">
    <name>unnamed3</name>
</geneLocation>
<dbReference type="Gene3D" id="3.40.390.10">
    <property type="entry name" value="Collagenase (Catalytic Domain)"/>
    <property type="match status" value="1"/>
</dbReference>
<dbReference type="EMBL" id="CP096022">
    <property type="protein sequence ID" value="UPM45142.1"/>
    <property type="molecule type" value="Genomic_DNA"/>
</dbReference>
<reference evidence="1" key="1">
    <citation type="submission" date="2022-04" db="EMBL/GenBank/DDBJ databases">
        <title>Halocatena sp. nov., isolated from a salt lake.</title>
        <authorList>
            <person name="Cui H.-L."/>
        </authorList>
    </citation>
    <scope>NUCLEOTIDE SEQUENCE</scope>
    <source>
        <strain evidence="1">AD-1</strain>
        <plasmid evidence="1">unnamed3</plasmid>
    </source>
</reference>
<keyword evidence="1" id="KW-0614">Plasmid</keyword>
<gene>
    <name evidence="1" type="ORF">MW046_17440</name>
</gene>
<dbReference type="AlphaFoldDB" id="A0A8U0A7R0"/>
<accession>A0A8U0A7R0</accession>
<dbReference type="Proteomes" id="UP000831768">
    <property type="component" value="Plasmid unnamed3"/>
</dbReference>
<sequence length="539" mass="59932">MFDLDRHIWDPRSDDFTQMDVGTMSLSCRRNQITEPKLSVPTVQMTGEATFGGRSFSVTATKTAPYYQGCHVKADVMTHRQWSGDAQFRGRNITFSGVYRDAGVEFRMTLDGIDIPEDASLSTTELNQLLATHRTQSDSRPWQLWLLIGSQYGTSGTLGIMFDDASPFREGASAFYDPRLSNSELIESTAQGKKIGEVPLAILRTALHEIGHALNLYHPKHDCHSVPTGTTIMNQTGDIMGFASAATPYPGNATFAFHDHNTTSLIHSPDPQIRPGWTRFGYGHGCIGNTPSEPHDLIFDRDVPRAHHIKLELDVPEEMYLGEFVLAAVRIHNTGDETRLVSTALNLEEDYLTVSLTPPEGSPVDVRSVILLCSDRQMAELEPGEYRSGYIQLMYTNREYTFAQTGRYTIQAELDLGDRIVKSDPVDMLVRSPLSEDKLEVSTKGLDTDVGRSIALGVPPIDTPAEEKLTTLAEDYPETDLGTAAAVVIANDRQQETVDYRTDDVLREADDDMTTAYLDRALEGYDATDVSEFRLRSFQ</sequence>
<organism evidence="1 2">
    <name type="scientific">Halocatena salina</name>
    <dbReference type="NCBI Taxonomy" id="2934340"/>
    <lineage>
        <taxon>Archaea</taxon>
        <taxon>Methanobacteriati</taxon>
        <taxon>Methanobacteriota</taxon>
        <taxon>Stenosarchaea group</taxon>
        <taxon>Halobacteria</taxon>
        <taxon>Halobacteriales</taxon>
        <taxon>Natronomonadaceae</taxon>
        <taxon>Halocatena</taxon>
    </lineage>
</organism>
<dbReference type="GO" id="GO:0008237">
    <property type="term" value="F:metallopeptidase activity"/>
    <property type="evidence" value="ECO:0007669"/>
    <property type="project" value="InterPro"/>
</dbReference>
<evidence type="ECO:0000313" key="1">
    <source>
        <dbReference type="EMBL" id="UPM45142.1"/>
    </source>
</evidence>
<evidence type="ECO:0000313" key="2">
    <source>
        <dbReference type="Proteomes" id="UP000831768"/>
    </source>
</evidence>
<dbReference type="RefSeq" id="WP_247995796.1">
    <property type="nucleotide sequence ID" value="NZ_CP096022.1"/>
</dbReference>
<proteinExistence type="predicted"/>
<name>A0A8U0A7R0_9EURY</name>
<dbReference type="SUPFAM" id="SSF55486">
    <property type="entry name" value="Metalloproteases ('zincins'), catalytic domain"/>
    <property type="match status" value="1"/>
</dbReference>
<keyword evidence="2" id="KW-1185">Reference proteome</keyword>
<protein>
    <submittedName>
        <fullName evidence="1">Uncharacterized protein</fullName>
    </submittedName>
</protein>
<dbReference type="KEGG" id="haad:MW046_17440"/>
<dbReference type="GeneID" id="71929869"/>
<dbReference type="InterPro" id="IPR024079">
    <property type="entry name" value="MetalloPept_cat_dom_sf"/>
</dbReference>